<sequence length="420" mass="47488">MDTKNTESISVLMLPWLAHGHISPYLDLAKKLCTRNFNIYLCSTPINLNSIKKKVTDKWSNLIQLVELNLPALPDLPPHYHTTNGLPPHLMVTLKTAFENSSPEFEKIFESVKPDILIYDFNQPWAADIALSNNTPAVQFLLCSAIFCSLSRHVMYCDSSVSFPFPLTIHKYFTEKMKARLDSSPDFAKEIDRASRAGKISKVVLLRTFREVEGKYIDYVPVISQKMTLPVGPLVQEELEDTEDSTQTIQFLDKKDESSVVFVSFGSEYFLSKDEIQEIAYGLELSKLNFIWVVRFPFGENMKLEEALPLGFLDRVRDRGLVIEGWAPQAKILNHSSTGGFVSHCGWGSIMESMMFGVPVIAMPMHIDQPFNAVVVKEVGVGQEVERDENGRFNREEIAKVIRNVVLVWGDSKEESKGNA</sequence>
<comment type="caution">
    <text evidence="9">The sequence shown here is derived from an EMBL/GenBank/DDBJ whole genome shotgun (WGS) entry which is preliminary data.</text>
</comment>
<dbReference type="CDD" id="cd03784">
    <property type="entry name" value="GT1_Gtf-like"/>
    <property type="match status" value="1"/>
</dbReference>
<dbReference type="GO" id="GO:0016138">
    <property type="term" value="P:glycoside biosynthetic process"/>
    <property type="evidence" value="ECO:0007669"/>
    <property type="project" value="UniProtKB-ARBA"/>
</dbReference>
<dbReference type="PROSITE" id="PS00375">
    <property type="entry name" value="UDPGT"/>
    <property type="match status" value="1"/>
</dbReference>
<dbReference type="EMBL" id="JAUIZM010000005">
    <property type="protein sequence ID" value="KAK1382597.1"/>
    <property type="molecule type" value="Genomic_DNA"/>
</dbReference>
<dbReference type="SUPFAM" id="SSF53756">
    <property type="entry name" value="UDP-Glycosyltransferase/glycogen phosphorylase"/>
    <property type="match status" value="1"/>
</dbReference>
<comment type="similarity">
    <text evidence="2 6">Belongs to the UDP-glycosyltransferase family.</text>
</comment>
<comment type="pathway">
    <text evidence="1">Secondary metabolite biosynthesis; terpenoid biosynthesis.</text>
</comment>
<dbReference type="FunFam" id="3.40.50.2000:FF:000060">
    <property type="entry name" value="Glycosyltransferase"/>
    <property type="match status" value="1"/>
</dbReference>
<feature type="domain" description="Glycosyltransferase N-terminal" evidence="8">
    <location>
        <begin position="7"/>
        <end position="234"/>
    </location>
</feature>
<dbReference type="PANTHER" id="PTHR48044">
    <property type="entry name" value="GLYCOSYLTRANSFERASE"/>
    <property type="match status" value="1"/>
</dbReference>
<dbReference type="Pfam" id="PF26168">
    <property type="entry name" value="Glyco_transf_N"/>
    <property type="match status" value="1"/>
</dbReference>
<evidence type="ECO:0000256" key="1">
    <source>
        <dbReference type="ARBA" id="ARBA00004721"/>
    </source>
</evidence>
<evidence type="ECO:0000313" key="10">
    <source>
        <dbReference type="Proteomes" id="UP001237642"/>
    </source>
</evidence>
<dbReference type="InterPro" id="IPR035595">
    <property type="entry name" value="UDP_glycos_trans_CS"/>
</dbReference>
<accession>A0AAD8IB65</accession>
<dbReference type="InterPro" id="IPR002213">
    <property type="entry name" value="UDP_glucos_trans"/>
</dbReference>
<evidence type="ECO:0000256" key="4">
    <source>
        <dbReference type="ARBA" id="ARBA00022679"/>
    </source>
</evidence>
<dbReference type="GO" id="GO:0008299">
    <property type="term" value="P:isoprenoid biosynthetic process"/>
    <property type="evidence" value="ECO:0007669"/>
    <property type="project" value="UniProtKB-KW"/>
</dbReference>
<dbReference type="AlphaFoldDB" id="A0AAD8IB65"/>
<dbReference type="Proteomes" id="UP001237642">
    <property type="component" value="Unassembled WGS sequence"/>
</dbReference>
<keyword evidence="3 6" id="KW-0328">Glycosyltransferase</keyword>
<dbReference type="InterPro" id="IPR058980">
    <property type="entry name" value="Glyco_transf_N"/>
</dbReference>
<evidence type="ECO:0000313" key="9">
    <source>
        <dbReference type="EMBL" id="KAK1382597.1"/>
    </source>
</evidence>
<name>A0AAD8IB65_9APIA</name>
<keyword evidence="10" id="KW-1185">Reference proteome</keyword>
<dbReference type="EC" id="2.4.1.-" evidence="7"/>
<reference evidence="9" key="2">
    <citation type="submission" date="2023-05" db="EMBL/GenBank/DDBJ databases">
        <authorList>
            <person name="Schelkunov M.I."/>
        </authorList>
    </citation>
    <scope>NUCLEOTIDE SEQUENCE</scope>
    <source>
        <strain evidence="9">Hsosn_3</strain>
        <tissue evidence="9">Leaf</tissue>
    </source>
</reference>
<keyword evidence="5" id="KW-0414">Isoprene biosynthesis</keyword>
<dbReference type="Pfam" id="PF00201">
    <property type="entry name" value="UDPGT"/>
    <property type="match status" value="1"/>
</dbReference>
<dbReference type="GO" id="GO:0008194">
    <property type="term" value="F:UDP-glycosyltransferase activity"/>
    <property type="evidence" value="ECO:0007669"/>
    <property type="project" value="InterPro"/>
</dbReference>
<reference evidence="9" key="1">
    <citation type="submission" date="2023-02" db="EMBL/GenBank/DDBJ databases">
        <title>Genome of toxic invasive species Heracleum sosnowskyi carries increased number of genes despite the absence of recent whole-genome duplications.</title>
        <authorList>
            <person name="Schelkunov M."/>
            <person name="Shtratnikova V."/>
            <person name="Makarenko M."/>
            <person name="Klepikova A."/>
            <person name="Omelchenko D."/>
            <person name="Novikova G."/>
            <person name="Obukhova E."/>
            <person name="Bogdanov V."/>
            <person name="Penin A."/>
            <person name="Logacheva M."/>
        </authorList>
    </citation>
    <scope>NUCLEOTIDE SEQUENCE</scope>
    <source>
        <strain evidence="9">Hsosn_3</strain>
        <tissue evidence="9">Leaf</tissue>
    </source>
</reference>
<evidence type="ECO:0000256" key="5">
    <source>
        <dbReference type="ARBA" id="ARBA00023229"/>
    </source>
</evidence>
<proteinExistence type="inferred from homology"/>
<gene>
    <name evidence="9" type="ORF">POM88_020332</name>
</gene>
<evidence type="ECO:0000256" key="3">
    <source>
        <dbReference type="ARBA" id="ARBA00022676"/>
    </source>
</evidence>
<evidence type="ECO:0000256" key="7">
    <source>
        <dbReference type="RuleBase" id="RU362057"/>
    </source>
</evidence>
<dbReference type="Gene3D" id="3.40.50.2000">
    <property type="entry name" value="Glycogen Phosphorylase B"/>
    <property type="match status" value="2"/>
</dbReference>
<protein>
    <recommendedName>
        <fullName evidence="7">Glycosyltransferase</fullName>
        <ecNumber evidence="7">2.4.1.-</ecNumber>
    </recommendedName>
</protein>
<evidence type="ECO:0000259" key="8">
    <source>
        <dbReference type="Pfam" id="PF26168"/>
    </source>
</evidence>
<keyword evidence="4 6" id="KW-0808">Transferase</keyword>
<organism evidence="9 10">
    <name type="scientific">Heracleum sosnowskyi</name>
    <dbReference type="NCBI Taxonomy" id="360622"/>
    <lineage>
        <taxon>Eukaryota</taxon>
        <taxon>Viridiplantae</taxon>
        <taxon>Streptophyta</taxon>
        <taxon>Embryophyta</taxon>
        <taxon>Tracheophyta</taxon>
        <taxon>Spermatophyta</taxon>
        <taxon>Magnoliopsida</taxon>
        <taxon>eudicotyledons</taxon>
        <taxon>Gunneridae</taxon>
        <taxon>Pentapetalae</taxon>
        <taxon>asterids</taxon>
        <taxon>campanulids</taxon>
        <taxon>Apiales</taxon>
        <taxon>Apiaceae</taxon>
        <taxon>Apioideae</taxon>
        <taxon>apioid superclade</taxon>
        <taxon>Tordylieae</taxon>
        <taxon>Tordyliinae</taxon>
        <taxon>Heracleum</taxon>
    </lineage>
</organism>
<evidence type="ECO:0000256" key="2">
    <source>
        <dbReference type="ARBA" id="ARBA00009995"/>
    </source>
</evidence>
<dbReference type="PANTHER" id="PTHR48044:SF39">
    <property type="entry name" value="GLYCOSYLTRANSFERASE"/>
    <property type="match status" value="1"/>
</dbReference>
<evidence type="ECO:0000256" key="6">
    <source>
        <dbReference type="RuleBase" id="RU003718"/>
    </source>
</evidence>